<gene>
    <name evidence="3" type="ORF">FKZ61_14070</name>
</gene>
<evidence type="ECO:0000313" key="3">
    <source>
        <dbReference type="EMBL" id="TQE94932.1"/>
    </source>
</evidence>
<dbReference type="EMBL" id="VIGC01000018">
    <property type="protein sequence ID" value="TQE94932.1"/>
    <property type="molecule type" value="Genomic_DNA"/>
</dbReference>
<dbReference type="InParanoid" id="A0A540VE12"/>
<name>A0A540VE12_9CHLR</name>
<evidence type="ECO:0000256" key="1">
    <source>
        <dbReference type="SAM" id="MobiDB-lite"/>
    </source>
</evidence>
<dbReference type="AlphaFoldDB" id="A0A540VE12"/>
<evidence type="ECO:0000313" key="4">
    <source>
        <dbReference type="Proteomes" id="UP000317371"/>
    </source>
</evidence>
<keyword evidence="4" id="KW-1185">Reference proteome</keyword>
<dbReference type="InterPro" id="IPR024775">
    <property type="entry name" value="DinB-like"/>
</dbReference>
<dbReference type="Pfam" id="PF12867">
    <property type="entry name" value="DinB_2"/>
    <property type="match status" value="1"/>
</dbReference>
<feature type="compositionally biased region" description="Gly residues" evidence="1">
    <location>
        <begin position="160"/>
        <end position="169"/>
    </location>
</feature>
<dbReference type="OrthoDB" id="9793216at2"/>
<proteinExistence type="predicted"/>
<comment type="caution">
    <text evidence="3">The sequence shown here is derived from an EMBL/GenBank/DDBJ whole genome shotgun (WGS) entry which is preliminary data.</text>
</comment>
<feature type="region of interest" description="Disordered" evidence="1">
    <location>
        <begin position="157"/>
        <end position="186"/>
    </location>
</feature>
<protein>
    <submittedName>
        <fullName evidence="3">DinB family protein</fullName>
    </submittedName>
</protein>
<accession>A0A540VE12</accession>
<dbReference type="SUPFAM" id="SSF109854">
    <property type="entry name" value="DinB/YfiT-like putative metalloenzymes"/>
    <property type="match status" value="1"/>
</dbReference>
<organism evidence="3 4">
    <name type="scientific">Litorilinea aerophila</name>
    <dbReference type="NCBI Taxonomy" id="1204385"/>
    <lineage>
        <taxon>Bacteria</taxon>
        <taxon>Bacillati</taxon>
        <taxon>Chloroflexota</taxon>
        <taxon>Caldilineae</taxon>
        <taxon>Caldilineales</taxon>
        <taxon>Caldilineaceae</taxon>
        <taxon>Litorilinea</taxon>
    </lineage>
</organism>
<evidence type="ECO:0000259" key="2">
    <source>
        <dbReference type="Pfam" id="PF12867"/>
    </source>
</evidence>
<sequence>MTARTKEQLLQELQRSQQNVVALLESMAPVQDWQPESVEWSFRYIAAHLATVEQKCYLQRVMRIASGERPYFSHFTNSGVNYSRCDLRDSLRRWIALRQKLIAFVRQLSERQLRLTGVHEAIGPLTVLDLLQEILEQDQGHFRHLLQLIDDYYEEQYGSRPGGPQGGRRGSQNGTSHHGPAHQRAR</sequence>
<reference evidence="3 4" key="1">
    <citation type="submission" date="2019-06" db="EMBL/GenBank/DDBJ databases">
        <title>Genome sequence of Litorilinea aerophila BAA-2444.</title>
        <authorList>
            <person name="Maclea K.S."/>
            <person name="Maurais E.G."/>
            <person name="Iannazzi L.C."/>
        </authorList>
    </citation>
    <scope>NUCLEOTIDE SEQUENCE [LARGE SCALE GENOMIC DNA]</scope>
    <source>
        <strain evidence="3 4">ATCC BAA-2444</strain>
    </source>
</reference>
<dbReference type="RefSeq" id="WP_141610784.1">
    <property type="nucleotide sequence ID" value="NZ_VIGC02000018.1"/>
</dbReference>
<dbReference type="InterPro" id="IPR034660">
    <property type="entry name" value="DinB/YfiT-like"/>
</dbReference>
<feature type="domain" description="DinB-like" evidence="2">
    <location>
        <begin position="13"/>
        <end position="144"/>
    </location>
</feature>
<dbReference type="Gene3D" id="1.20.120.450">
    <property type="entry name" value="dinb family like domain"/>
    <property type="match status" value="1"/>
</dbReference>
<dbReference type="Proteomes" id="UP000317371">
    <property type="component" value="Unassembled WGS sequence"/>
</dbReference>